<gene>
    <name evidence="6" type="ORF">ENF32_04375</name>
</gene>
<dbReference type="PRINTS" id="PR00455">
    <property type="entry name" value="HTHTETR"/>
</dbReference>
<dbReference type="Pfam" id="PF17932">
    <property type="entry name" value="TetR_C_24"/>
    <property type="match status" value="1"/>
</dbReference>
<dbReference type="EMBL" id="DQWS01000164">
    <property type="protein sequence ID" value="HDD53285.1"/>
    <property type="molecule type" value="Genomic_DNA"/>
</dbReference>
<evidence type="ECO:0000259" key="5">
    <source>
        <dbReference type="PROSITE" id="PS50977"/>
    </source>
</evidence>
<organism evidence="6">
    <name type="scientific">Thermosulfidibacter takaii</name>
    <dbReference type="NCBI Taxonomy" id="412593"/>
    <lineage>
        <taxon>Bacteria</taxon>
        <taxon>Pseudomonadati</taxon>
        <taxon>Thermosulfidibacterota</taxon>
        <taxon>Thermosulfidibacteria</taxon>
        <taxon>Thermosulfidibacterales</taxon>
        <taxon>Thermosulfidibacteraceae</taxon>
    </lineage>
</organism>
<protein>
    <submittedName>
        <fullName evidence="6">TetR/AcrR family transcriptional regulator</fullName>
    </submittedName>
</protein>
<reference evidence="6" key="1">
    <citation type="journal article" date="2020" name="mSystems">
        <title>Genome- and Community-Level Interaction Insights into Carbon Utilization and Element Cycling Functions of Hydrothermarchaeota in Hydrothermal Sediment.</title>
        <authorList>
            <person name="Zhou Z."/>
            <person name="Liu Y."/>
            <person name="Xu W."/>
            <person name="Pan J."/>
            <person name="Luo Z.H."/>
            <person name="Li M."/>
        </authorList>
    </citation>
    <scope>NUCLEOTIDE SEQUENCE [LARGE SCALE GENOMIC DNA]</scope>
    <source>
        <strain evidence="6">HyVt-115</strain>
    </source>
</reference>
<dbReference type="GO" id="GO:0003700">
    <property type="term" value="F:DNA-binding transcription factor activity"/>
    <property type="evidence" value="ECO:0007669"/>
    <property type="project" value="TreeGrafter"/>
</dbReference>
<dbReference type="GO" id="GO:0000976">
    <property type="term" value="F:transcription cis-regulatory region binding"/>
    <property type="evidence" value="ECO:0007669"/>
    <property type="project" value="TreeGrafter"/>
</dbReference>
<dbReference type="InterPro" id="IPR036271">
    <property type="entry name" value="Tet_transcr_reg_TetR-rel_C_sf"/>
</dbReference>
<feature type="domain" description="HTH tetR-type" evidence="5">
    <location>
        <begin position="9"/>
        <end position="69"/>
    </location>
</feature>
<dbReference type="Pfam" id="PF00440">
    <property type="entry name" value="TetR_N"/>
    <property type="match status" value="1"/>
</dbReference>
<dbReference type="PROSITE" id="PS50977">
    <property type="entry name" value="HTH_TETR_2"/>
    <property type="match status" value="1"/>
</dbReference>
<evidence type="ECO:0000256" key="2">
    <source>
        <dbReference type="ARBA" id="ARBA00023125"/>
    </source>
</evidence>
<proteinExistence type="predicted"/>
<dbReference type="Gene3D" id="1.10.357.10">
    <property type="entry name" value="Tetracycline Repressor, domain 2"/>
    <property type="match status" value="1"/>
</dbReference>
<comment type="caution">
    <text evidence="6">The sequence shown here is derived from an EMBL/GenBank/DDBJ whole genome shotgun (WGS) entry which is preliminary data.</text>
</comment>
<feature type="DNA-binding region" description="H-T-H motif" evidence="4">
    <location>
        <begin position="32"/>
        <end position="51"/>
    </location>
</feature>
<dbReference type="AlphaFoldDB" id="A0A7C0Y8A0"/>
<keyword evidence="1" id="KW-0805">Transcription regulation</keyword>
<evidence type="ECO:0000256" key="1">
    <source>
        <dbReference type="ARBA" id="ARBA00023015"/>
    </source>
</evidence>
<dbReference type="PANTHER" id="PTHR30055">
    <property type="entry name" value="HTH-TYPE TRANSCRIPTIONAL REGULATOR RUTR"/>
    <property type="match status" value="1"/>
</dbReference>
<dbReference type="InterPro" id="IPR009057">
    <property type="entry name" value="Homeodomain-like_sf"/>
</dbReference>
<dbReference type="Proteomes" id="UP000885690">
    <property type="component" value="Unassembled WGS sequence"/>
</dbReference>
<sequence>MIKETNKKKERINHILEAATCLFSEKGYANVTVQEIADRAGLNKATLYYHMESKEELLFSIFDTICSLLIRKFREVMERPISPAQKLKEIIYAYLASLSEHPQAFRVFVSEGRELKGNHQKHIHRECNLMIRIVEEILHEGVEKGIFSLPDITTATLAILGMCNWAAHWLPSHQELPIEDVCQSFFYLVTQGILSTRSSFP</sequence>
<dbReference type="InterPro" id="IPR050109">
    <property type="entry name" value="HTH-type_TetR-like_transc_reg"/>
</dbReference>
<evidence type="ECO:0000256" key="4">
    <source>
        <dbReference type="PROSITE-ProRule" id="PRU00335"/>
    </source>
</evidence>
<dbReference type="InterPro" id="IPR001647">
    <property type="entry name" value="HTH_TetR"/>
</dbReference>
<dbReference type="InterPro" id="IPR041490">
    <property type="entry name" value="KstR2_TetR_C"/>
</dbReference>
<dbReference type="PANTHER" id="PTHR30055:SF234">
    <property type="entry name" value="HTH-TYPE TRANSCRIPTIONAL REGULATOR BETI"/>
    <property type="match status" value="1"/>
</dbReference>
<dbReference type="SUPFAM" id="SSF46689">
    <property type="entry name" value="Homeodomain-like"/>
    <property type="match status" value="1"/>
</dbReference>
<evidence type="ECO:0000256" key="3">
    <source>
        <dbReference type="ARBA" id="ARBA00023163"/>
    </source>
</evidence>
<keyword evidence="2 4" id="KW-0238">DNA-binding</keyword>
<accession>A0A7C0Y8A0</accession>
<name>A0A7C0Y8A0_9BACT</name>
<dbReference type="SUPFAM" id="SSF48498">
    <property type="entry name" value="Tetracyclin repressor-like, C-terminal domain"/>
    <property type="match status" value="1"/>
</dbReference>
<dbReference type="Gene3D" id="1.10.10.60">
    <property type="entry name" value="Homeodomain-like"/>
    <property type="match status" value="1"/>
</dbReference>
<keyword evidence="3" id="KW-0804">Transcription</keyword>
<evidence type="ECO:0000313" key="6">
    <source>
        <dbReference type="EMBL" id="HDD53285.1"/>
    </source>
</evidence>